<evidence type="ECO:0000313" key="4">
    <source>
        <dbReference type="Proteomes" id="UP001556367"/>
    </source>
</evidence>
<dbReference type="Proteomes" id="UP001556367">
    <property type="component" value="Unassembled WGS sequence"/>
</dbReference>
<evidence type="ECO:0000256" key="1">
    <source>
        <dbReference type="SAM" id="SignalP"/>
    </source>
</evidence>
<dbReference type="InterPro" id="IPR043708">
    <property type="entry name" value="DUF5648"/>
</dbReference>
<dbReference type="Pfam" id="PF18885">
    <property type="entry name" value="DUF5648"/>
    <property type="match status" value="1"/>
</dbReference>
<proteinExistence type="predicted"/>
<protein>
    <recommendedName>
        <fullName evidence="2">DUF5648 domain-containing protein</fullName>
    </recommendedName>
</protein>
<name>A0ABR3JHM9_9AGAR</name>
<accession>A0ABR3JHM9</accession>
<reference evidence="4" key="1">
    <citation type="submission" date="2024-06" db="EMBL/GenBank/DDBJ databases">
        <title>Multi-omics analyses provide insights into the biosynthesis of the anticancer antibiotic pleurotin in Hohenbuehelia grisea.</title>
        <authorList>
            <person name="Weaver J.A."/>
            <person name="Alberti F."/>
        </authorList>
    </citation>
    <scope>NUCLEOTIDE SEQUENCE [LARGE SCALE GENOMIC DNA]</scope>
    <source>
        <strain evidence="4">T-177</strain>
    </source>
</reference>
<dbReference type="EMBL" id="JASNQZ010000007">
    <property type="protein sequence ID" value="KAL0954686.1"/>
    <property type="molecule type" value="Genomic_DNA"/>
</dbReference>
<feature type="signal peptide" evidence="1">
    <location>
        <begin position="1"/>
        <end position="18"/>
    </location>
</feature>
<feature type="chain" id="PRO_5045870744" description="DUF5648 domain-containing protein" evidence="1">
    <location>
        <begin position="19"/>
        <end position="194"/>
    </location>
</feature>
<keyword evidence="1" id="KW-0732">Signal</keyword>
<gene>
    <name evidence="3" type="ORF">HGRIS_003636</name>
</gene>
<evidence type="ECO:0000313" key="3">
    <source>
        <dbReference type="EMBL" id="KAL0954686.1"/>
    </source>
</evidence>
<keyword evidence="4" id="KW-1185">Reference proteome</keyword>
<evidence type="ECO:0000259" key="2">
    <source>
        <dbReference type="Pfam" id="PF18885"/>
    </source>
</evidence>
<feature type="domain" description="DUF5648" evidence="2">
    <location>
        <begin position="43"/>
        <end position="183"/>
    </location>
</feature>
<organism evidence="3 4">
    <name type="scientific">Hohenbuehelia grisea</name>
    <dbReference type="NCBI Taxonomy" id="104357"/>
    <lineage>
        <taxon>Eukaryota</taxon>
        <taxon>Fungi</taxon>
        <taxon>Dikarya</taxon>
        <taxon>Basidiomycota</taxon>
        <taxon>Agaricomycotina</taxon>
        <taxon>Agaricomycetes</taxon>
        <taxon>Agaricomycetidae</taxon>
        <taxon>Agaricales</taxon>
        <taxon>Pleurotineae</taxon>
        <taxon>Pleurotaceae</taxon>
        <taxon>Hohenbuehelia</taxon>
    </lineage>
</organism>
<sequence>MKLSLFTLSSVFTAVSSAAVAPRAPWTCPDRTTAVDLAHAVNAAGNNFYTTNTAEFAGGYTQADTNTAQIYPVPASGPNPVNTVTFYRYFSTTADDHYYTTQTGAATITRHGNSYTLDGPQGLTLTKSGIVFCGAVPLYELFKAPKTGEPATAADHLYTTSIGELTSASIKGYKYEGIAAYVLPPQPIVVGAGR</sequence>
<comment type="caution">
    <text evidence="3">The sequence shown here is derived from an EMBL/GenBank/DDBJ whole genome shotgun (WGS) entry which is preliminary data.</text>
</comment>